<gene>
    <name evidence="2" type="ORF">FH972_023992</name>
</gene>
<protein>
    <recommendedName>
        <fullName evidence="4">Methyltransferase type 11 domain-containing protein</fullName>
    </recommendedName>
</protein>
<evidence type="ECO:0000256" key="1">
    <source>
        <dbReference type="SAM" id="Phobius"/>
    </source>
</evidence>
<proteinExistence type="predicted"/>
<dbReference type="PANTHER" id="PTHR45036">
    <property type="entry name" value="METHYLTRANSFERASE LIKE 7B"/>
    <property type="match status" value="1"/>
</dbReference>
<dbReference type="InterPro" id="IPR029063">
    <property type="entry name" value="SAM-dependent_MTases_sf"/>
</dbReference>
<dbReference type="CDD" id="cd02440">
    <property type="entry name" value="AdoMet_MTases"/>
    <property type="match status" value="1"/>
</dbReference>
<dbReference type="InterPro" id="IPR052356">
    <property type="entry name" value="Thiol_S-MT"/>
</dbReference>
<reference evidence="2 3" key="1">
    <citation type="submission" date="2019-06" db="EMBL/GenBank/DDBJ databases">
        <title>A chromosomal-level reference genome of Carpinus fangiana (Coryloideae, Betulaceae).</title>
        <authorList>
            <person name="Yang X."/>
            <person name="Wang Z."/>
            <person name="Zhang L."/>
            <person name="Hao G."/>
            <person name="Liu J."/>
            <person name="Yang Y."/>
        </authorList>
    </citation>
    <scope>NUCLEOTIDE SEQUENCE [LARGE SCALE GENOMIC DNA]</scope>
    <source>
        <strain evidence="2">Cfa_2016G</strain>
        <tissue evidence="2">Leaf</tissue>
    </source>
</reference>
<dbReference type="Proteomes" id="UP000327013">
    <property type="component" value="Unassembled WGS sequence"/>
</dbReference>
<keyword evidence="3" id="KW-1185">Reference proteome</keyword>
<evidence type="ECO:0000313" key="2">
    <source>
        <dbReference type="EMBL" id="KAB8356409.1"/>
    </source>
</evidence>
<accession>A0A5N6KZ85</accession>
<organism evidence="2 3">
    <name type="scientific">Carpinus fangiana</name>
    <dbReference type="NCBI Taxonomy" id="176857"/>
    <lineage>
        <taxon>Eukaryota</taxon>
        <taxon>Viridiplantae</taxon>
        <taxon>Streptophyta</taxon>
        <taxon>Embryophyta</taxon>
        <taxon>Tracheophyta</taxon>
        <taxon>Spermatophyta</taxon>
        <taxon>Magnoliopsida</taxon>
        <taxon>eudicotyledons</taxon>
        <taxon>Gunneridae</taxon>
        <taxon>Pentapetalae</taxon>
        <taxon>rosids</taxon>
        <taxon>fabids</taxon>
        <taxon>Fagales</taxon>
        <taxon>Betulaceae</taxon>
        <taxon>Carpinus</taxon>
    </lineage>
</organism>
<evidence type="ECO:0000313" key="3">
    <source>
        <dbReference type="Proteomes" id="UP000327013"/>
    </source>
</evidence>
<dbReference type="OrthoDB" id="540004at2759"/>
<sequence length="302" mass="33141">MALLEWTAPYRALAAPLMFLTFSLVVALPPLFLHILLHPLTYLPSPSRPASYQFAALRSKFFYYSWRYLSPLADPNDAPKKRPLLAQARGTVLEVGPGVGDNIKYYNRSSVDRLILVEPNVNMHPDLLKKANAAGFSVDDSSLQLLGCGGAASDETALAAAGVTFDSVDTVAAIHVLCGIPQPAHAIEMYRRFLKKGGLLLFYEHVRSEESITAYMQSFITRWIWTQTADGCCLDRPTGAWILGGPDAAKGEALVTGLEMVNEAGKADGLVGRRWSKVEIKRPADHQRFSCIPHIMGWAVKA</sequence>
<name>A0A5N6KZ85_9ROSI</name>
<dbReference type="EMBL" id="VIBQ01000016">
    <property type="protein sequence ID" value="KAB8356409.1"/>
    <property type="molecule type" value="Genomic_DNA"/>
</dbReference>
<keyword evidence="1" id="KW-0812">Transmembrane</keyword>
<dbReference type="AlphaFoldDB" id="A0A5N6KZ85"/>
<comment type="caution">
    <text evidence="2">The sequence shown here is derived from an EMBL/GenBank/DDBJ whole genome shotgun (WGS) entry which is preliminary data.</text>
</comment>
<feature type="transmembrane region" description="Helical" evidence="1">
    <location>
        <begin position="12"/>
        <end position="37"/>
    </location>
</feature>
<dbReference type="Gene3D" id="3.40.50.150">
    <property type="entry name" value="Vaccinia Virus protein VP39"/>
    <property type="match status" value="1"/>
</dbReference>
<evidence type="ECO:0008006" key="4">
    <source>
        <dbReference type="Google" id="ProtNLM"/>
    </source>
</evidence>
<keyword evidence="1" id="KW-0472">Membrane</keyword>
<dbReference type="PANTHER" id="PTHR45036:SF1">
    <property type="entry name" value="METHYLTRANSFERASE LIKE 7A"/>
    <property type="match status" value="1"/>
</dbReference>
<dbReference type="SUPFAM" id="SSF53335">
    <property type="entry name" value="S-adenosyl-L-methionine-dependent methyltransferases"/>
    <property type="match status" value="1"/>
</dbReference>
<keyword evidence="1" id="KW-1133">Transmembrane helix</keyword>
<dbReference type="Pfam" id="PF13489">
    <property type="entry name" value="Methyltransf_23"/>
    <property type="match status" value="1"/>
</dbReference>